<evidence type="ECO:0000259" key="9">
    <source>
        <dbReference type="PROSITE" id="PS01124"/>
    </source>
</evidence>
<evidence type="ECO:0000256" key="6">
    <source>
        <dbReference type="ARBA" id="ARBA00023125"/>
    </source>
</evidence>
<protein>
    <submittedName>
        <fullName evidence="11">HTH-type transcriptional activator RhaR</fullName>
    </submittedName>
</protein>
<dbReference type="InterPro" id="IPR011006">
    <property type="entry name" value="CheY-like_superfamily"/>
</dbReference>
<dbReference type="PANTHER" id="PTHR42713:SF3">
    <property type="entry name" value="TRANSCRIPTIONAL REGULATORY PROTEIN HPTR"/>
    <property type="match status" value="1"/>
</dbReference>
<dbReference type="EMBL" id="CAKMMG010000011">
    <property type="protein sequence ID" value="CAH1221737.1"/>
    <property type="molecule type" value="Genomic_DNA"/>
</dbReference>
<comment type="caution">
    <text evidence="11">The sequence shown here is derived from an EMBL/GenBank/DDBJ whole genome shotgun (WGS) entry which is preliminary data.</text>
</comment>
<evidence type="ECO:0000256" key="4">
    <source>
        <dbReference type="ARBA" id="ARBA00023012"/>
    </source>
</evidence>
<dbReference type="Gene3D" id="3.40.50.2300">
    <property type="match status" value="1"/>
</dbReference>
<dbReference type="PANTHER" id="PTHR42713">
    <property type="entry name" value="HISTIDINE KINASE-RELATED"/>
    <property type="match status" value="1"/>
</dbReference>
<keyword evidence="2" id="KW-0963">Cytoplasm</keyword>
<feature type="domain" description="HTH araC/xylS-type" evidence="9">
    <location>
        <begin position="418"/>
        <end position="517"/>
    </location>
</feature>
<dbReference type="Pfam" id="PF12833">
    <property type="entry name" value="HTH_18"/>
    <property type="match status" value="1"/>
</dbReference>
<dbReference type="SUPFAM" id="SSF52172">
    <property type="entry name" value="CheY-like"/>
    <property type="match status" value="1"/>
</dbReference>
<feature type="modified residue" description="4-aspartylphosphate" evidence="8">
    <location>
        <position position="54"/>
    </location>
</feature>
<evidence type="ECO:0000256" key="8">
    <source>
        <dbReference type="PROSITE-ProRule" id="PRU00169"/>
    </source>
</evidence>
<accession>A0ABM9CS49</accession>
<comment type="subcellular location">
    <subcellularLocation>
        <location evidence="1">Cytoplasm</location>
    </subcellularLocation>
</comment>
<dbReference type="InterPro" id="IPR020449">
    <property type="entry name" value="Tscrpt_reg_AraC-type_HTH"/>
</dbReference>
<sequence length="518" mass="59374">MRAMLVDDEPLTLESLENYIQWRELGIDDLETASNGLEGLELARVFKPQIIISDVRMPRMNGIELATKVREFDPEVKIIFLSGYSDKEYLKSAIHLKAVRYVEKPVKLNELTDAIQESISQYVSEQSVRNLTRFYTEQKWLTRLIKEEKTVDELQVEEGPLPRFRFLSGPVLPLAIRLTAKLDRVETRQVESTNRVIQWLSDRYGEHSVTGYGEAYTLLLLIEHTGLQADVLTEQAEHLLEELYETFGTDFEFTIALGPVTDKGIEIGLSCRQAIEISKQQFYKGYGKVLTGTNEGVALEHSPFHEISIVRDFRTVLRTEQEKEALNILNGATIELRRVMDNDTKRVTNLYFLLLIALHEFAVDKGLSATDTNQEERFLWQEIGTLSTLDALYEYVAGNVEAVFSQLKEKSAVGTRVSAIMDYIQTHYMDKSLTTQQIADNTYLTQTYLCALFKKETGKTVNEYVTELRITKAKELLQNRRLKLYEVALAIGITDSNYFSSLFKKSTGLTPSQYRERM</sequence>
<gene>
    <name evidence="11" type="primary">rhaR_42</name>
    <name evidence="11" type="ORF">PAECIP111892_05032</name>
</gene>
<dbReference type="Pfam" id="PF00072">
    <property type="entry name" value="Response_reg"/>
    <property type="match status" value="1"/>
</dbReference>
<evidence type="ECO:0000313" key="11">
    <source>
        <dbReference type="EMBL" id="CAH1221737.1"/>
    </source>
</evidence>
<dbReference type="PROSITE" id="PS50110">
    <property type="entry name" value="RESPONSE_REGULATORY"/>
    <property type="match status" value="1"/>
</dbReference>
<dbReference type="SUPFAM" id="SSF46689">
    <property type="entry name" value="Homeodomain-like"/>
    <property type="match status" value="1"/>
</dbReference>
<dbReference type="PROSITE" id="PS01124">
    <property type="entry name" value="HTH_ARAC_FAMILY_2"/>
    <property type="match status" value="1"/>
</dbReference>
<dbReference type="InterPro" id="IPR001789">
    <property type="entry name" value="Sig_transdc_resp-reg_receiver"/>
</dbReference>
<dbReference type="InterPro" id="IPR018060">
    <property type="entry name" value="HTH_AraC"/>
</dbReference>
<dbReference type="InterPro" id="IPR018062">
    <property type="entry name" value="HTH_AraC-typ_CS"/>
</dbReference>
<dbReference type="SMART" id="SM00342">
    <property type="entry name" value="HTH_ARAC"/>
    <property type="match status" value="1"/>
</dbReference>
<feature type="domain" description="Response regulatory" evidence="10">
    <location>
        <begin position="2"/>
        <end position="119"/>
    </location>
</feature>
<dbReference type="CDD" id="cd17536">
    <property type="entry name" value="REC_YesN-like"/>
    <property type="match status" value="1"/>
</dbReference>
<reference evidence="11" key="1">
    <citation type="submission" date="2022-01" db="EMBL/GenBank/DDBJ databases">
        <authorList>
            <person name="Criscuolo A."/>
        </authorList>
    </citation>
    <scope>NUCLEOTIDE SEQUENCE</scope>
    <source>
        <strain evidence="11">CIP111892</strain>
    </source>
</reference>
<dbReference type="PRINTS" id="PR00032">
    <property type="entry name" value="HTHARAC"/>
</dbReference>
<keyword evidence="5" id="KW-0805">Transcription regulation</keyword>
<dbReference type="Proteomes" id="UP000838324">
    <property type="component" value="Unassembled WGS sequence"/>
</dbReference>
<dbReference type="InterPro" id="IPR051552">
    <property type="entry name" value="HptR"/>
</dbReference>
<dbReference type="RefSeq" id="WP_236336894.1">
    <property type="nucleotide sequence ID" value="NZ_CAKMMG010000011.1"/>
</dbReference>
<dbReference type="PROSITE" id="PS00041">
    <property type="entry name" value="HTH_ARAC_FAMILY_1"/>
    <property type="match status" value="1"/>
</dbReference>
<proteinExistence type="predicted"/>
<evidence type="ECO:0000256" key="3">
    <source>
        <dbReference type="ARBA" id="ARBA00022553"/>
    </source>
</evidence>
<dbReference type="SMART" id="SM00448">
    <property type="entry name" value="REC"/>
    <property type="match status" value="1"/>
</dbReference>
<evidence type="ECO:0000259" key="10">
    <source>
        <dbReference type="PROSITE" id="PS50110"/>
    </source>
</evidence>
<evidence type="ECO:0000256" key="2">
    <source>
        <dbReference type="ARBA" id="ARBA00022490"/>
    </source>
</evidence>
<name>A0ABM9CS49_9BACL</name>
<dbReference type="Gene3D" id="1.10.10.60">
    <property type="entry name" value="Homeodomain-like"/>
    <property type="match status" value="2"/>
</dbReference>
<evidence type="ECO:0000256" key="5">
    <source>
        <dbReference type="ARBA" id="ARBA00023015"/>
    </source>
</evidence>
<keyword evidence="4" id="KW-0902">Two-component regulatory system</keyword>
<keyword evidence="3 8" id="KW-0597">Phosphoprotein</keyword>
<organism evidence="11 12">
    <name type="scientific">Paenibacillus auburnensis</name>
    <dbReference type="NCBI Taxonomy" id="2905649"/>
    <lineage>
        <taxon>Bacteria</taxon>
        <taxon>Bacillati</taxon>
        <taxon>Bacillota</taxon>
        <taxon>Bacilli</taxon>
        <taxon>Bacillales</taxon>
        <taxon>Paenibacillaceae</taxon>
        <taxon>Paenibacillus</taxon>
    </lineage>
</organism>
<evidence type="ECO:0000313" key="12">
    <source>
        <dbReference type="Proteomes" id="UP000838324"/>
    </source>
</evidence>
<evidence type="ECO:0000256" key="7">
    <source>
        <dbReference type="ARBA" id="ARBA00023163"/>
    </source>
</evidence>
<dbReference type="InterPro" id="IPR009057">
    <property type="entry name" value="Homeodomain-like_sf"/>
</dbReference>
<evidence type="ECO:0000256" key="1">
    <source>
        <dbReference type="ARBA" id="ARBA00004496"/>
    </source>
</evidence>
<keyword evidence="6" id="KW-0238">DNA-binding</keyword>
<keyword evidence="12" id="KW-1185">Reference proteome</keyword>
<keyword evidence="7" id="KW-0804">Transcription</keyword>